<evidence type="ECO:0000313" key="2">
    <source>
        <dbReference type="Proteomes" id="UP000515125"/>
    </source>
</evidence>
<feature type="region of interest" description="Disordered" evidence="1">
    <location>
        <begin position="1"/>
        <end position="25"/>
    </location>
</feature>
<feature type="compositionally biased region" description="Polar residues" evidence="1">
    <location>
        <begin position="1020"/>
        <end position="1030"/>
    </location>
</feature>
<feature type="region of interest" description="Disordered" evidence="1">
    <location>
        <begin position="631"/>
        <end position="652"/>
    </location>
</feature>
<dbReference type="OrthoDB" id="349311at2759"/>
<evidence type="ECO:0000256" key="1">
    <source>
        <dbReference type="SAM" id="MobiDB-lite"/>
    </source>
</evidence>
<feature type="compositionally biased region" description="Polar residues" evidence="1">
    <location>
        <begin position="559"/>
        <end position="570"/>
    </location>
</feature>
<keyword evidence="2" id="KW-1185">Reference proteome</keyword>
<proteinExistence type="predicted"/>
<feature type="region of interest" description="Disordered" evidence="1">
    <location>
        <begin position="729"/>
        <end position="775"/>
    </location>
</feature>
<feature type="compositionally biased region" description="Low complexity" evidence="1">
    <location>
        <begin position="331"/>
        <end position="346"/>
    </location>
</feature>
<feature type="region of interest" description="Disordered" evidence="1">
    <location>
        <begin position="1020"/>
        <end position="1040"/>
    </location>
</feature>
<dbReference type="RefSeq" id="XP_026192793.1">
    <property type="nucleotide sequence ID" value="XM_026337008.1"/>
</dbReference>
<dbReference type="GeneID" id="34622194"/>
<feature type="compositionally biased region" description="Basic and acidic residues" evidence="1">
    <location>
        <begin position="810"/>
        <end position="819"/>
    </location>
</feature>
<accession>A0A6P6RY35</accession>
<organism evidence="2 3">
    <name type="scientific">Cyclospora cayetanensis</name>
    <dbReference type="NCBI Taxonomy" id="88456"/>
    <lineage>
        <taxon>Eukaryota</taxon>
        <taxon>Sar</taxon>
        <taxon>Alveolata</taxon>
        <taxon>Apicomplexa</taxon>
        <taxon>Conoidasida</taxon>
        <taxon>Coccidia</taxon>
        <taxon>Eucoccidiorida</taxon>
        <taxon>Eimeriorina</taxon>
        <taxon>Eimeriidae</taxon>
        <taxon>Cyclospora</taxon>
    </lineage>
</organism>
<feature type="region of interest" description="Disordered" evidence="1">
    <location>
        <begin position="545"/>
        <end position="570"/>
    </location>
</feature>
<feature type="region of interest" description="Disordered" evidence="1">
    <location>
        <begin position="68"/>
        <end position="93"/>
    </location>
</feature>
<feature type="region of interest" description="Disordered" evidence="1">
    <location>
        <begin position="434"/>
        <end position="513"/>
    </location>
</feature>
<name>A0A6P6RY35_9EIME</name>
<feature type="region of interest" description="Disordered" evidence="1">
    <location>
        <begin position="916"/>
        <end position="961"/>
    </location>
</feature>
<feature type="region of interest" description="Disordered" evidence="1">
    <location>
        <begin position="799"/>
        <end position="819"/>
    </location>
</feature>
<dbReference type="AlphaFoldDB" id="A0A6P6RY35"/>
<gene>
    <name evidence="3" type="primary">LOC34622194</name>
</gene>
<feature type="region of interest" description="Disordered" evidence="1">
    <location>
        <begin position="108"/>
        <end position="135"/>
    </location>
</feature>
<feature type="region of interest" description="Disordered" evidence="1">
    <location>
        <begin position="275"/>
        <end position="358"/>
    </location>
</feature>
<evidence type="ECO:0000313" key="3">
    <source>
        <dbReference type="RefSeq" id="XP_026192793.1"/>
    </source>
</evidence>
<sequence length="1082" mass="116714">MSTGQAGCCREAEGAPAVPTMSPPEPPLQHQVNLCPISLQVGMELAFLASSICMDPLLAPRELLETEGGSVAPADGPPADVNAQRADPPDAEGTASLVEDIPLASGVAPSERGECTLGGESEDHSESRPLPSGISANLAHRGSALHICFPRDSLDFGSNTTWKRVLSAYGLGTTPTARIVEQLLAQFIYDMAGKVPRNHGAKPNPYDPTEMFMLEPLCRASQRGVSLTATLSQALHSTEQATLILQQDEMPTYGSRLQELLESDSSVNLLYAPTTEESASAAPRTPGRRTSSPQSDISPAWDSSTAFRSGLSSSMSACAQPGEEHRPASLQATWQQQQSDGQSFIQPSGVVGPQSGHPQAAILSREAQELVDAFETVERTRTLVETEAETRSDAVQCGGSLLSPARAPHLPALTRARGRTGLLLGRSHISERLEASLSLSAPPPSGSRRPSEHETASAMWEPHTEESHEGGAQALRDTVADCNMSGEPNSRGSEDDRSYGTTRGRQRSESAGCGACDTSFAGTSHSPQRASISLSFRSRVGGLVLQGRPVPHGRGEWPESSSRNRGVTQAAPQDLESMARGSGLSTHFPRASCAVGSVHEGQEEQAPLPALLESGLPSALDSHREETRLAGAFQLGTRQDRTSDEPTDEAWLRPHPWAPWRIEEPTDYSRWEQQLPLNVQLGAHQFALPHFVAPQGNVVGASIRNLNLCHSVAPQVEHATSYSARVTGHGLQQQEQPLYDPRPQPPARESNERCVSRRTLTATTGNRRRSHNPNEHSMRLVEYAVWDIEDQRCLEPQPRMCSSLVPQPRRPPDTEPNQRAEHQGLLYHNEALRGDIASQFTEVNEQQQDNQVVRSPTGFNANAARPAQPPLRAVEPSDSPLQPLAASHVQGQCVCPIGMGTEVTLITLAPSAISDSFLRPGRAPRQPPEPSQDGPGYPEPLTQESNIAAPDFTARRTTPSNSFLEVERDYASSTRRYRGGSLANSGAQGALGLYGASGSGENTSAYEPALAQSQMCGSSPQRQISSLSRTDAQRTEAGQPLQQHLVEQWMRKSEAHMEGLERLMQRLLFILESVEARELGLN</sequence>
<reference evidence="3" key="1">
    <citation type="submission" date="2025-08" db="UniProtKB">
        <authorList>
            <consortium name="RefSeq"/>
        </authorList>
    </citation>
    <scope>IDENTIFICATION</scope>
</reference>
<feature type="compositionally biased region" description="Polar residues" evidence="1">
    <location>
        <begin position="288"/>
        <end position="317"/>
    </location>
</feature>
<protein>
    <submittedName>
        <fullName evidence="3">Uncharacterized protein LOC34622194</fullName>
    </submittedName>
</protein>
<dbReference type="Proteomes" id="UP000515125">
    <property type="component" value="Unplaced"/>
</dbReference>
<feature type="region of interest" description="Disordered" evidence="1">
    <location>
        <begin position="860"/>
        <end position="879"/>
    </location>
</feature>